<comment type="similarity">
    <text evidence="1">Belongs to the peptidase C1 family.</text>
</comment>
<gene>
    <name evidence="9" type="ORF">OFLC_LOCUS10404</name>
</gene>
<dbReference type="InterPro" id="IPR039417">
    <property type="entry name" value="Peptidase_C1A_papain-like"/>
</dbReference>
<feature type="domain" description="Cathepsin propeptide inhibitor" evidence="8">
    <location>
        <begin position="1"/>
        <end position="39"/>
    </location>
</feature>
<keyword evidence="3" id="KW-0378">Hydrolase</keyword>
<organism evidence="11">
    <name type="scientific">Onchocerca flexuosa</name>
    <dbReference type="NCBI Taxonomy" id="387005"/>
    <lineage>
        <taxon>Eukaryota</taxon>
        <taxon>Metazoa</taxon>
        <taxon>Ecdysozoa</taxon>
        <taxon>Nematoda</taxon>
        <taxon>Chromadorea</taxon>
        <taxon>Rhabditida</taxon>
        <taxon>Spirurina</taxon>
        <taxon>Spiruromorpha</taxon>
        <taxon>Filarioidea</taxon>
        <taxon>Onchocercidae</taxon>
        <taxon>Onchocerca</taxon>
    </lineage>
</organism>
<name>A0A183HSD7_9BILA</name>
<dbReference type="AlphaFoldDB" id="A0A183HSD7"/>
<evidence type="ECO:0000256" key="5">
    <source>
        <dbReference type="ARBA" id="ARBA00023145"/>
    </source>
</evidence>
<evidence type="ECO:0000259" key="7">
    <source>
        <dbReference type="SMART" id="SM00645"/>
    </source>
</evidence>
<proteinExistence type="inferred from homology"/>
<keyword evidence="5" id="KW-0865">Zymogen</keyword>
<accession>A0A183HSD7</accession>
<dbReference type="PANTHER" id="PTHR12411">
    <property type="entry name" value="CYSTEINE PROTEASE FAMILY C1-RELATED"/>
    <property type="match status" value="1"/>
</dbReference>
<dbReference type="InterPro" id="IPR000169">
    <property type="entry name" value="Pept_cys_AS"/>
</dbReference>
<evidence type="ECO:0000313" key="9">
    <source>
        <dbReference type="EMBL" id="VDO68207.1"/>
    </source>
</evidence>
<dbReference type="WBParaSite" id="OFLC_0001039801-mRNA-1">
    <property type="protein sequence ID" value="OFLC_0001039801-mRNA-1"/>
    <property type="gene ID" value="OFLC_0001039801"/>
</dbReference>
<reference evidence="11" key="1">
    <citation type="submission" date="2016-06" db="UniProtKB">
        <authorList>
            <consortium name="WormBaseParasite"/>
        </authorList>
    </citation>
    <scope>IDENTIFICATION</scope>
</reference>
<keyword evidence="2" id="KW-0645">Protease</keyword>
<evidence type="ECO:0000256" key="6">
    <source>
        <dbReference type="ARBA" id="ARBA00023157"/>
    </source>
</evidence>
<dbReference type="CDD" id="cd02248">
    <property type="entry name" value="Peptidase_C1A"/>
    <property type="match status" value="1"/>
</dbReference>
<keyword evidence="6" id="KW-1015">Disulfide bond</keyword>
<dbReference type="Pfam" id="PF08246">
    <property type="entry name" value="Inhibitor_I29"/>
    <property type="match status" value="1"/>
</dbReference>
<evidence type="ECO:0000256" key="1">
    <source>
        <dbReference type="ARBA" id="ARBA00008455"/>
    </source>
</evidence>
<dbReference type="Pfam" id="PF00112">
    <property type="entry name" value="Peptidase_C1"/>
    <property type="match status" value="1"/>
</dbReference>
<dbReference type="InterPro" id="IPR013201">
    <property type="entry name" value="Prot_inhib_I29"/>
</dbReference>
<feature type="domain" description="Peptidase C1A papain C-terminal" evidence="7">
    <location>
        <begin position="67"/>
        <end position="139"/>
    </location>
</feature>
<keyword evidence="4" id="KW-0788">Thiol protease</keyword>
<evidence type="ECO:0000313" key="11">
    <source>
        <dbReference type="WBParaSite" id="OFLC_0001039801-mRNA-1"/>
    </source>
</evidence>
<evidence type="ECO:0000256" key="2">
    <source>
        <dbReference type="ARBA" id="ARBA00022670"/>
    </source>
</evidence>
<dbReference type="InterPro" id="IPR000668">
    <property type="entry name" value="Peptidase_C1A_C"/>
</dbReference>
<dbReference type="GO" id="GO:0008234">
    <property type="term" value="F:cysteine-type peptidase activity"/>
    <property type="evidence" value="ECO:0007669"/>
    <property type="project" value="UniProtKB-KW"/>
</dbReference>
<dbReference type="InterPro" id="IPR013128">
    <property type="entry name" value="Peptidase_C1A"/>
</dbReference>
<dbReference type="InterPro" id="IPR038765">
    <property type="entry name" value="Papain-like_cys_pep_sf"/>
</dbReference>
<dbReference type="EMBL" id="UZAJ01013830">
    <property type="protein sequence ID" value="VDO68207.1"/>
    <property type="molecule type" value="Genomic_DNA"/>
</dbReference>
<evidence type="ECO:0000256" key="4">
    <source>
        <dbReference type="ARBA" id="ARBA00022807"/>
    </source>
</evidence>
<dbReference type="Proteomes" id="UP000267606">
    <property type="component" value="Unassembled WGS sequence"/>
</dbReference>
<dbReference type="STRING" id="387005.A0A183HSD7"/>
<dbReference type="SUPFAM" id="SSF54001">
    <property type="entry name" value="Cysteine proteinases"/>
    <property type="match status" value="1"/>
</dbReference>
<evidence type="ECO:0000259" key="8">
    <source>
        <dbReference type="SMART" id="SM00848"/>
    </source>
</evidence>
<dbReference type="PROSITE" id="PS00139">
    <property type="entry name" value="THIOL_PROTEASE_CYS"/>
    <property type="match status" value="1"/>
</dbReference>
<dbReference type="GO" id="GO:0006508">
    <property type="term" value="P:proteolysis"/>
    <property type="evidence" value="ECO:0007669"/>
    <property type="project" value="UniProtKB-KW"/>
</dbReference>
<protein>
    <submittedName>
        <fullName evidence="11">Pept_C1 domain-containing protein</fullName>
    </submittedName>
</protein>
<sequence length="139" mass="15937">MTFNQNIEKIRQHNERYERGEETFKMGINKFADMLPEESKKIKGYRYERKQLVAKKNILLMSSNSKLPKKIDWRTMGAVTPVKDQGNCGSCWAFSSTGALEGQNYRRTNRLVSLSEQNLIDCSKSYGNYGCDGGFMDSV</sequence>
<keyword evidence="10" id="KW-1185">Reference proteome</keyword>
<dbReference type="SMART" id="SM00848">
    <property type="entry name" value="Inhibitor_I29"/>
    <property type="match status" value="1"/>
</dbReference>
<dbReference type="SMART" id="SM00645">
    <property type="entry name" value="Pept_C1"/>
    <property type="match status" value="1"/>
</dbReference>
<evidence type="ECO:0000256" key="3">
    <source>
        <dbReference type="ARBA" id="ARBA00022801"/>
    </source>
</evidence>
<reference evidence="9 10" key="2">
    <citation type="submission" date="2018-11" db="EMBL/GenBank/DDBJ databases">
        <authorList>
            <consortium name="Pathogen Informatics"/>
        </authorList>
    </citation>
    <scope>NUCLEOTIDE SEQUENCE [LARGE SCALE GENOMIC DNA]</scope>
</reference>
<dbReference type="Gene3D" id="3.90.70.10">
    <property type="entry name" value="Cysteine proteinases"/>
    <property type="match status" value="1"/>
</dbReference>
<evidence type="ECO:0000313" key="10">
    <source>
        <dbReference type="Proteomes" id="UP000267606"/>
    </source>
</evidence>